<comment type="similarity">
    <text evidence="2">Belongs to the HdrA family.</text>
</comment>
<dbReference type="Pfam" id="PF14691">
    <property type="entry name" value="Fer4_20"/>
    <property type="match status" value="1"/>
</dbReference>
<dbReference type="InterPro" id="IPR023753">
    <property type="entry name" value="FAD/NAD-binding_dom"/>
</dbReference>
<evidence type="ECO:0000256" key="3">
    <source>
        <dbReference type="ARBA" id="ARBA00022485"/>
    </source>
</evidence>
<dbReference type="Proteomes" id="UP000192783">
    <property type="component" value="Unassembled WGS sequence"/>
</dbReference>
<keyword evidence="7" id="KW-0408">Iron</keyword>
<evidence type="ECO:0000256" key="4">
    <source>
        <dbReference type="ARBA" id="ARBA00022723"/>
    </source>
</evidence>
<evidence type="ECO:0000256" key="8">
    <source>
        <dbReference type="ARBA" id="ARBA00023014"/>
    </source>
</evidence>
<dbReference type="EMBL" id="FWXF01000002">
    <property type="protein sequence ID" value="SMC18869.1"/>
    <property type="molecule type" value="Genomic_DNA"/>
</dbReference>
<keyword evidence="6" id="KW-0560">Oxidoreductase</keyword>
<dbReference type="SUPFAM" id="SSF46548">
    <property type="entry name" value="alpha-helical ferredoxin"/>
    <property type="match status" value="2"/>
</dbReference>
<keyword evidence="4" id="KW-0479">Metal-binding</keyword>
<organism evidence="10 11">
    <name type="scientific">Desulfacinum hydrothermale DSM 13146</name>
    <dbReference type="NCBI Taxonomy" id="1121390"/>
    <lineage>
        <taxon>Bacteria</taxon>
        <taxon>Pseudomonadati</taxon>
        <taxon>Thermodesulfobacteriota</taxon>
        <taxon>Syntrophobacteria</taxon>
        <taxon>Syntrophobacterales</taxon>
        <taxon>Syntrophobacteraceae</taxon>
        <taxon>Desulfacinum</taxon>
    </lineage>
</organism>
<dbReference type="InterPro" id="IPR039650">
    <property type="entry name" value="HdrA-like"/>
</dbReference>
<evidence type="ECO:0000256" key="1">
    <source>
        <dbReference type="ARBA" id="ARBA00001974"/>
    </source>
</evidence>
<dbReference type="Gene3D" id="1.10.1060.10">
    <property type="entry name" value="Alpha-helical ferredoxin"/>
    <property type="match status" value="1"/>
</dbReference>
<dbReference type="InterPro" id="IPR009051">
    <property type="entry name" value="Helical_ferredxn"/>
</dbReference>
<dbReference type="PANTHER" id="PTHR43498:SF1">
    <property type="entry name" value="COB--COM HETERODISULFIDE REDUCTASE IRON-SULFUR SUBUNIT A"/>
    <property type="match status" value="1"/>
</dbReference>
<dbReference type="SUPFAM" id="SSF54862">
    <property type="entry name" value="4Fe-4S ferredoxins"/>
    <property type="match status" value="1"/>
</dbReference>
<keyword evidence="11" id="KW-1185">Reference proteome</keyword>
<feature type="domain" description="4Fe-4S ferredoxin-type" evidence="9">
    <location>
        <begin position="1334"/>
        <end position="1363"/>
    </location>
</feature>
<reference evidence="10 11" key="1">
    <citation type="submission" date="2017-04" db="EMBL/GenBank/DDBJ databases">
        <authorList>
            <person name="Afonso C.L."/>
            <person name="Miller P.J."/>
            <person name="Scott M.A."/>
            <person name="Spackman E."/>
            <person name="Goraichik I."/>
            <person name="Dimitrov K.M."/>
            <person name="Suarez D.L."/>
            <person name="Swayne D.E."/>
        </authorList>
    </citation>
    <scope>NUCLEOTIDE SEQUENCE [LARGE SCALE GENOMIC DNA]</scope>
    <source>
        <strain evidence="10 11">DSM 13146</strain>
    </source>
</reference>
<dbReference type="GO" id="GO:0016491">
    <property type="term" value="F:oxidoreductase activity"/>
    <property type="evidence" value="ECO:0007669"/>
    <property type="project" value="UniProtKB-KW"/>
</dbReference>
<feature type="domain" description="4Fe-4S ferredoxin-type" evidence="9">
    <location>
        <begin position="1303"/>
        <end position="1332"/>
    </location>
</feature>
<dbReference type="SUPFAM" id="SSF51905">
    <property type="entry name" value="FAD/NAD(P)-binding domain"/>
    <property type="match status" value="2"/>
</dbReference>
<dbReference type="InterPro" id="IPR017900">
    <property type="entry name" value="4Fe4S_Fe_S_CS"/>
</dbReference>
<evidence type="ECO:0000313" key="11">
    <source>
        <dbReference type="Proteomes" id="UP000192783"/>
    </source>
</evidence>
<evidence type="ECO:0000256" key="6">
    <source>
        <dbReference type="ARBA" id="ARBA00023002"/>
    </source>
</evidence>
<name>A0A1W1X4H8_9BACT</name>
<evidence type="ECO:0000256" key="5">
    <source>
        <dbReference type="ARBA" id="ARBA00022827"/>
    </source>
</evidence>
<dbReference type="PROSITE" id="PS51379">
    <property type="entry name" value="4FE4S_FER_2"/>
    <property type="match status" value="3"/>
</dbReference>
<feature type="domain" description="4Fe-4S ferredoxin-type" evidence="9">
    <location>
        <begin position="4"/>
        <end position="34"/>
    </location>
</feature>
<sequence>MRTQPRYVDVERCTGCGDCAQVCPVSLPDRFEQGLGTHKAIHKHYAQAIPGAYAIEKLDRSPCTSACPGMVNAHAYVALTAIGRYKEALEVIYRTLPFPGVISRICPHPCESACRRKDVDEPIAICDLKRFIADTVDLSDLHVTTGPKRNQKVAVVGGGPAGLSAAYFLARHGFSVTIFEAEEEVGGMLRYVIPDYVLPKDVLDREVGFLKRLGVEMRCRTALGRDVTIDGLLAQGYAAVFVATGAPKGIPLQIPGEDANGVMQGVDFLRRVQQGTLDEVPTKVAVVGGDDTAFYAARSARRLGAEEVIVIYSRDLDQLPARPENYREAVEEGVRVLTRVSPVEVVEESGQARGLRCVRTTLKEADTSGRRRPVPEAGSDIFIEAPLIIAALGRTPDTAGLSEAESLPTERFATLQVDPVTFETPRPGVFAGGEVCSGPWVAIGAVAAGREAAESIRRYVDGEDLRADRESLEPLRRHFMPIPENETPRPRATMPRRDPSERITNFREVNLGLSEMQARSEAKKCLNCMGCCECLACVEACRAEAVRHDERPQEVRLEVGSVILAPGFRSVDPSRYDTYAYADHPNVITALEFERILSATGPFQGHLVRPSDHKEPRRIAWLQCVGSRDMHHCDNGYCSAVCCMYAVKEAVIAREHSPYPLETTIFFMDMRTYGKDFERYYEKAKASGVRFVRSRIHSVEPVAGSDDLRLRYVDGDGRMREEDYDLVVLSTGLESSEETVRLAERLGISLSPGRFAQTRIFAPVSTSRPGVYVCGALSGPKDIPQSVMEASAAACAATEALCDARYSRTRTVELPAPRDVTGEKPRIGVFICNCGINIGGVVRVPEVVAYAKELPGVVYAQENLFSCSQDTQEKMAEIIGREKLNRVVIAACSPRTHEPLFQETLSAAGLNPYLLEMANIRNLDAWVHGDDPDGATRKAKDMVRMAVAKALLLEPLEQTSLPVSKKALVVGGGVAGMTAALSLARHGYPVVLVEKSKQLGGQANRLHKTAAGDDVADALNELVGQVTNHPLVTVHLETEIQSVEGFVGNFHTCLACGETRHEVDHGVTIIATGAKEWKPDIYGYGAHRAVMTHLELDEHLKSNDQVVATARTIVFIQCVGSRDSTRAYCSKVCCTHTMVSALECRKRNPDADIYVLYRDIRTYGEREALYREARAQGIVFIRYSPGSPPRVTPGPERVAVTFREPILERDLALEADVVCLASAIVSHHNNALAQLFKVPMDSDGWFLEAHQKLRPVDFATEGVFVCGLAHYPKPLEESIAQAKAAASRAMTVLASRAIRVGGVVSVVDASRCSGCMGCVNVCPFGAIGFDEEMRAARINPALCKGCGACAAVCPSEAIALKGFTNQQLYAVIKTALA</sequence>
<dbReference type="PANTHER" id="PTHR43498">
    <property type="entry name" value="FERREDOXIN:COB-COM HETERODISULFIDE REDUCTASE SUBUNIT A"/>
    <property type="match status" value="1"/>
</dbReference>
<keyword evidence="5" id="KW-0274">FAD</keyword>
<dbReference type="Pfam" id="PF07992">
    <property type="entry name" value="Pyr_redox_2"/>
    <property type="match status" value="3"/>
</dbReference>
<dbReference type="Pfam" id="PF12838">
    <property type="entry name" value="Fer4_7"/>
    <property type="match status" value="1"/>
</dbReference>
<dbReference type="PROSITE" id="PS00198">
    <property type="entry name" value="4FE4S_FER_1"/>
    <property type="match status" value="3"/>
</dbReference>
<keyword evidence="8" id="KW-0411">Iron-sulfur</keyword>
<evidence type="ECO:0000256" key="7">
    <source>
        <dbReference type="ARBA" id="ARBA00023004"/>
    </source>
</evidence>
<evidence type="ECO:0000256" key="2">
    <source>
        <dbReference type="ARBA" id="ARBA00006561"/>
    </source>
</evidence>
<evidence type="ECO:0000313" key="10">
    <source>
        <dbReference type="EMBL" id="SMC18869.1"/>
    </source>
</evidence>
<dbReference type="InterPro" id="IPR017896">
    <property type="entry name" value="4Fe4S_Fe-S-bd"/>
</dbReference>
<dbReference type="Gene3D" id="3.30.70.20">
    <property type="match status" value="1"/>
</dbReference>
<dbReference type="SUPFAM" id="SSF51971">
    <property type="entry name" value="Nucleotide-binding domain"/>
    <property type="match status" value="1"/>
</dbReference>
<dbReference type="Pfam" id="PF00037">
    <property type="entry name" value="Fer4"/>
    <property type="match status" value="1"/>
</dbReference>
<dbReference type="InterPro" id="IPR028261">
    <property type="entry name" value="DPD_II"/>
</dbReference>
<evidence type="ECO:0000259" key="9">
    <source>
        <dbReference type="PROSITE" id="PS51379"/>
    </source>
</evidence>
<dbReference type="PRINTS" id="PR00419">
    <property type="entry name" value="ADXRDTASE"/>
</dbReference>
<dbReference type="Gene3D" id="3.50.50.60">
    <property type="entry name" value="FAD/NAD(P)-binding domain"/>
    <property type="match status" value="4"/>
</dbReference>
<keyword evidence="3" id="KW-0004">4Fe-4S</keyword>
<dbReference type="InterPro" id="IPR036188">
    <property type="entry name" value="FAD/NAD-bd_sf"/>
</dbReference>
<keyword evidence="5" id="KW-0285">Flavoprotein</keyword>
<accession>A0A1W1X4H8</accession>
<protein>
    <submittedName>
        <fullName evidence="10">NADPH-dependent glutamate synthase beta chain</fullName>
    </submittedName>
</protein>
<dbReference type="GO" id="GO:0051539">
    <property type="term" value="F:4 iron, 4 sulfur cluster binding"/>
    <property type="evidence" value="ECO:0007669"/>
    <property type="project" value="UniProtKB-KW"/>
</dbReference>
<comment type="cofactor">
    <cofactor evidence="1">
        <name>FAD</name>
        <dbReference type="ChEBI" id="CHEBI:57692"/>
    </cofactor>
</comment>
<proteinExistence type="inferred from homology"/>
<dbReference type="STRING" id="1121390.SAMN02746041_00567"/>
<dbReference type="GO" id="GO:0046872">
    <property type="term" value="F:metal ion binding"/>
    <property type="evidence" value="ECO:0007669"/>
    <property type="project" value="UniProtKB-KW"/>
</dbReference>
<gene>
    <name evidence="10" type="ORF">SAMN02746041_00567</name>
</gene>